<keyword evidence="3" id="KW-1185">Reference proteome</keyword>
<evidence type="ECO:0000256" key="1">
    <source>
        <dbReference type="SAM" id="MobiDB-lite"/>
    </source>
</evidence>
<dbReference type="RefSeq" id="XP_002777715.1">
    <property type="nucleotide sequence ID" value="XM_002777669.1"/>
</dbReference>
<proteinExistence type="predicted"/>
<dbReference type="AlphaFoldDB" id="C5L1C4"/>
<dbReference type="InParanoid" id="C5L1C4"/>
<evidence type="ECO:0000313" key="2">
    <source>
        <dbReference type="EMBL" id="EER09531.1"/>
    </source>
</evidence>
<dbReference type="GeneID" id="9052427"/>
<feature type="region of interest" description="Disordered" evidence="1">
    <location>
        <begin position="118"/>
        <end position="138"/>
    </location>
</feature>
<dbReference type="EMBL" id="GG678232">
    <property type="protein sequence ID" value="EER09531.1"/>
    <property type="molecule type" value="Genomic_DNA"/>
</dbReference>
<gene>
    <name evidence="2" type="ORF">Pmar_PMAR016463</name>
</gene>
<accession>C5L1C4</accession>
<reference evidence="2 3" key="1">
    <citation type="submission" date="2008-07" db="EMBL/GenBank/DDBJ databases">
        <authorList>
            <person name="El-Sayed N."/>
            <person name="Caler E."/>
            <person name="Inman J."/>
            <person name="Amedeo P."/>
            <person name="Hass B."/>
            <person name="Wortman J."/>
        </authorList>
    </citation>
    <scope>NUCLEOTIDE SEQUENCE [LARGE SCALE GENOMIC DNA]</scope>
    <source>
        <strain evidence="3">ATCC 50983 / TXsc</strain>
    </source>
</reference>
<organism evidence="3">
    <name type="scientific">Perkinsus marinus (strain ATCC 50983 / TXsc)</name>
    <dbReference type="NCBI Taxonomy" id="423536"/>
    <lineage>
        <taxon>Eukaryota</taxon>
        <taxon>Sar</taxon>
        <taxon>Alveolata</taxon>
        <taxon>Perkinsozoa</taxon>
        <taxon>Perkinsea</taxon>
        <taxon>Perkinsida</taxon>
        <taxon>Perkinsidae</taxon>
        <taxon>Perkinsus</taxon>
    </lineage>
</organism>
<protein>
    <submittedName>
        <fullName evidence="2">Uncharacterized protein</fullName>
    </submittedName>
</protein>
<evidence type="ECO:0000313" key="3">
    <source>
        <dbReference type="Proteomes" id="UP000007800"/>
    </source>
</evidence>
<dbReference type="Proteomes" id="UP000007800">
    <property type="component" value="Unassembled WGS sequence"/>
</dbReference>
<name>C5L1C4_PERM5</name>
<sequence length="168" mass="18962">MLSEREGTLATSLEGSGPQVLARSLLQPLPEWIPTDDLCIKDDDLADEFIMALQRVLPEKRLHHQVMVDDSDTEIEGRPPPEASHARNAVKWRRLARRRGVRKPRSVTLHPGRVRTRTAGDVTDTESMPPHARRGKKKAFDPTAAFGYPIAKRDRIPAAVHYQVMDFV</sequence>